<dbReference type="InterPro" id="IPR011141">
    <property type="entry name" value="Polyketide_synthase_type-III"/>
</dbReference>
<name>A0A9P0ANG8_BEMTA</name>
<feature type="domain" description="Chalcone/stilbene synthase N-terminal" evidence="2">
    <location>
        <begin position="4"/>
        <end position="159"/>
    </location>
</feature>
<evidence type="ECO:0000259" key="2">
    <source>
        <dbReference type="Pfam" id="PF00195"/>
    </source>
</evidence>
<proteinExistence type="inferred from homology"/>
<dbReference type="PANTHER" id="PTHR11877">
    <property type="entry name" value="HYDROXYMETHYLGLUTARYL-COA SYNTHASE"/>
    <property type="match status" value="1"/>
</dbReference>
<dbReference type="FunFam" id="3.40.47.10:FF:000014">
    <property type="entry name" value="Chalcone synthase 1"/>
    <property type="match status" value="1"/>
</dbReference>
<dbReference type="Pfam" id="PF00195">
    <property type="entry name" value="Chal_sti_synt_N"/>
    <property type="match status" value="1"/>
</dbReference>
<dbReference type="Gene3D" id="3.40.47.10">
    <property type="match status" value="2"/>
</dbReference>
<dbReference type="GO" id="GO:0016747">
    <property type="term" value="F:acyltransferase activity, transferring groups other than amino-acyl groups"/>
    <property type="evidence" value="ECO:0007669"/>
    <property type="project" value="InterPro"/>
</dbReference>
<protein>
    <recommendedName>
        <fullName evidence="2">Chalcone/stilbene synthase N-terminal domain-containing protein</fullName>
    </recommendedName>
</protein>
<reference evidence="3" key="1">
    <citation type="submission" date="2021-12" db="EMBL/GenBank/DDBJ databases">
        <authorList>
            <person name="King R."/>
        </authorList>
    </citation>
    <scope>NUCLEOTIDE SEQUENCE</scope>
</reference>
<organism evidence="3 4">
    <name type="scientific">Bemisia tabaci</name>
    <name type="common">Sweetpotato whitefly</name>
    <name type="synonym">Aleurodes tabaci</name>
    <dbReference type="NCBI Taxonomy" id="7038"/>
    <lineage>
        <taxon>Eukaryota</taxon>
        <taxon>Metazoa</taxon>
        <taxon>Ecdysozoa</taxon>
        <taxon>Arthropoda</taxon>
        <taxon>Hexapoda</taxon>
        <taxon>Insecta</taxon>
        <taxon>Pterygota</taxon>
        <taxon>Neoptera</taxon>
        <taxon>Paraneoptera</taxon>
        <taxon>Hemiptera</taxon>
        <taxon>Sternorrhyncha</taxon>
        <taxon>Aleyrodoidea</taxon>
        <taxon>Aleyrodidae</taxon>
        <taxon>Aleyrodinae</taxon>
        <taxon>Bemisia</taxon>
    </lineage>
</organism>
<dbReference type="EMBL" id="OU963870">
    <property type="protein sequence ID" value="CAH0395386.1"/>
    <property type="molecule type" value="Genomic_DNA"/>
</dbReference>
<dbReference type="GO" id="GO:0030639">
    <property type="term" value="P:polyketide biosynthetic process"/>
    <property type="evidence" value="ECO:0007669"/>
    <property type="project" value="TreeGrafter"/>
</dbReference>
<accession>A0A9P0ANG8</accession>
<dbReference type="InterPro" id="IPR001099">
    <property type="entry name" value="Chalcone/stilbene_synt_N"/>
</dbReference>
<dbReference type="SUPFAM" id="SSF53901">
    <property type="entry name" value="Thiolase-like"/>
    <property type="match status" value="2"/>
</dbReference>
<comment type="similarity">
    <text evidence="1">Belongs to the thiolase-like superfamily. Chalcone/stilbene synthases family.</text>
</comment>
<gene>
    <name evidence="3" type="ORF">BEMITA_LOCUS13574</name>
</gene>
<keyword evidence="4" id="KW-1185">Reference proteome</keyword>
<evidence type="ECO:0000313" key="3">
    <source>
        <dbReference type="EMBL" id="CAH0395386.1"/>
    </source>
</evidence>
<evidence type="ECO:0000313" key="4">
    <source>
        <dbReference type="Proteomes" id="UP001152759"/>
    </source>
</evidence>
<dbReference type="InterPro" id="IPR016039">
    <property type="entry name" value="Thiolase-like"/>
</dbReference>
<dbReference type="Proteomes" id="UP001152759">
    <property type="component" value="Chromosome 9"/>
</dbReference>
<evidence type="ECO:0000256" key="1">
    <source>
        <dbReference type="ARBA" id="ARBA00005531"/>
    </source>
</evidence>
<dbReference type="AlphaFoldDB" id="A0A9P0ANG8"/>
<dbReference type="PANTHER" id="PTHR11877:SF57">
    <property type="entry name" value="CHALCONE SYNTHASE"/>
    <property type="match status" value="1"/>
</dbReference>
<sequence length="269" mass="29446">MESERRKKVALIQAIGTANPPTCYLQADYPELYFEITKSQHLPHLKDKLKRICVNSKIKKRYMLPMEEIVEKNPNIRTYGAPSLDARQDILVEEVPKLAMEAAMKAIEEWGEPAASITHLVFCTSSEISAPSADRRLAKLIGLKPSVQVVAENIEQCLAETFAPLGVENWNELFYAVHTGGAAILRGMQEKLGLAEGKLDASWSVLSEYGNMGSPCVLFVLDALRKKSMGEGRSTTGDGLEMGVLVGFGPGLTVETVALKSVPLKATKK</sequence>